<keyword evidence="3 4" id="KW-0472">Membrane</keyword>
<feature type="transmembrane region" description="Helical" evidence="4">
    <location>
        <begin position="289"/>
        <end position="307"/>
    </location>
</feature>
<gene>
    <name evidence="6" type="ORF">I5E68_13760</name>
</gene>
<keyword evidence="1 4" id="KW-0812">Transmembrane</keyword>
<dbReference type="InterPro" id="IPR050327">
    <property type="entry name" value="Proton-linked_MCT"/>
</dbReference>
<evidence type="ECO:0000313" key="7">
    <source>
        <dbReference type="Proteomes" id="UP000617634"/>
    </source>
</evidence>
<dbReference type="InterPro" id="IPR020846">
    <property type="entry name" value="MFS_dom"/>
</dbReference>
<protein>
    <submittedName>
        <fullName evidence="6">MFS transporter</fullName>
    </submittedName>
</protein>
<proteinExistence type="predicted"/>
<keyword evidence="7" id="KW-1185">Reference proteome</keyword>
<evidence type="ECO:0000256" key="1">
    <source>
        <dbReference type="ARBA" id="ARBA00022692"/>
    </source>
</evidence>
<dbReference type="Proteomes" id="UP000617634">
    <property type="component" value="Unassembled WGS sequence"/>
</dbReference>
<dbReference type="PROSITE" id="PS50850">
    <property type="entry name" value="MFS"/>
    <property type="match status" value="1"/>
</dbReference>
<dbReference type="EMBL" id="JADZGI010000002">
    <property type="protein sequence ID" value="MBH0114009.1"/>
    <property type="molecule type" value="Genomic_DNA"/>
</dbReference>
<feature type="transmembrane region" description="Helical" evidence="4">
    <location>
        <begin position="144"/>
        <end position="170"/>
    </location>
</feature>
<feature type="transmembrane region" description="Helical" evidence="4">
    <location>
        <begin position="226"/>
        <end position="251"/>
    </location>
</feature>
<feature type="transmembrane region" description="Helical" evidence="4">
    <location>
        <begin position="111"/>
        <end position="132"/>
    </location>
</feature>
<evidence type="ECO:0000256" key="4">
    <source>
        <dbReference type="SAM" id="Phobius"/>
    </source>
</evidence>
<dbReference type="InterPro" id="IPR011701">
    <property type="entry name" value="MFS"/>
</dbReference>
<evidence type="ECO:0000256" key="3">
    <source>
        <dbReference type="ARBA" id="ARBA00023136"/>
    </source>
</evidence>
<dbReference type="InterPro" id="IPR036259">
    <property type="entry name" value="MFS_trans_sf"/>
</dbReference>
<dbReference type="AlphaFoldDB" id="A0A931MM14"/>
<feature type="transmembrane region" description="Helical" evidence="4">
    <location>
        <begin position="20"/>
        <end position="43"/>
    </location>
</feature>
<dbReference type="RefSeq" id="WP_197165023.1">
    <property type="nucleotide sequence ID" value="NZ_JADZGI010000002.1"/>
</dbReference>
<dbReference type="Gene3D" id="1.20.1250.20">
    <property type="entry name" value="MFS general substrate transporter like domains"/>
    <property type="match status" value="2"/>
</dbReference>
<evidence type="ECO:0000259" key="5">
    <source>
        <dbReference type="PROSITE" id="PS50850"/>
    </source>
</evidence>
<accession>A0A931MM14</accession>
<feature type="transmembrane region" description="Helical" evidence="4">
    <location>
        <begin position="176"/>
        <end position="193"/>
    </location>
</feature>
<evidence type="ECO:0000313" key="6">
    <source>
        <dbReference type="EMBL" id="MBH0114009.1"/>
    </source>
</evidence>
<dbReference type="GO" id="GO:0022857">
    <property type="term" value="F:transmembrane transporter activity"/>
    <property type="evidence" value="ECO:0007669"/>
    <property type="project" value="InterPro"/>
</dbReference>
<evidence type="ECO:0000256" key="2">
    <source>
        <dbReference type="ARBA" id="ARBA00022989"/>
    </source>
</evidence>
<dbReference type="Pfam" id="PF07690">
    <property type="entry name" value="MFS_1"/>
    <property type="match status" value="1"/>
</dbReference>
<dbReference type="PANTHER" id="PTHR11360">
    <property type="entry name" value="MONOCARBOXYLATE TRANSPORTER"/>
    <property type="match status" value="1"/>
</dbReference>
<organism evidence="6 7">
    <name type="scientific">Novosphingobium aureum</name>
    <dbReference type="NCBI Taxonomy" id="2792964"/>
    <lineage>
        <taxon>Bacteria</taxon>
        <taxon>Pseudomonadati</taxon>
        <taxon>Pseudomonadota</taxon>
        <taxon>Alphaproteobacteria</taxon>
        <taxon>Sphingomonadales</taxon>
        <taxon>Sphingomonadaceae</taxon>
        <taxon>Novosphingobium</taxon>
    </lineage>
</organism>
<name>A0A931MM14_9SPHN</name>
<feature type="transmembrane region" description="Helical" evidence="4">
    <location>
        <begin position="376"/>
        <end position="398"/>
    </location>
</feature>
<feature type="domain" description="Major facilitator superfamily (MFS) profile" evidence="5">
    <location>
        <begin position="21"/>
        <end position="400"/>
    </location>
</feature>
<feature type="transmembrane region" description="Helical" evidence="4">
    <location>
        <begin position="55"/>
        <end position="75"/>
    </location>
</feature>
<feature type="transmembrane region" description="Helical" evidence="4">
    <location>
        <begin position="82"/>
        <end position="105"/>
    </location>
</feature>
<comment type="caution">
    <text evidence="6">The sequence shown here is derived from an EMBL/GenBank/DDBJ whole genome shotgun (WGS) entry which is preliminary data.</text>
</comment>
<dbReference type="SUPFAM" id="SSF103473">
    <property type="entry name" value="MFS general substrate transporter"/>
    <property type="match status" value="1"/>
</dbReference>
<dbReference type="PANTHER" id="PTHR11360:SF284">
    <property type="entry name" value="EG:103B4.3 PROTEIN-RELATED"/>
    <property type="match status" value="1"/>
</dbReference>
<keyword evidence="2 4" id="KW-1133">Transmembrane helix</keyword>
<feature type="transmembrane region" description="Helical" evidence="4">
    <location>
        <begin position="313"/>
        <end position="332"/>
    </location>
</feature>
<feature type="transmembrane region" description="Helical" evidence="4">
    <location>
        <begin position="263"/>
        <end position="282"/>
    </location>
</feature>
<reference evidence="6" key="1">
    <citation type="submission" date="2020-11" db="EMBL/GenBank/DDBJ databases">
        <title>Novosphingobium aureum sp. nov., a marine bacterium isolated from sediment of a salt flat.</title>
        <authorList>
            <person name="Yoo Y."/>
            <person name="Kim J.-J."/>
        </authorList>
    </citation>
    <scope>NUCLEOTIDE SEQUENCE</scope>
    <source>
        <strain evidence="6">YJ-S2-02</strain>
    </source>
</reference>
<feature type="transmembrane region" description="Helical" evidence="4">
    <location>
        <begin position="344"/>
        <end position="364"/>
    </location>
</feature>
<sequence>MSATMSGAARREFAQHWPIVLASALAIGVGMMGIGFYALGLFVSPVQAEFGWSRAAASGAATFQQLGIFLSAPLVGRLADRYGVRAIAIASYIAAPLALVLLSQAGNSVPMWWGLWLLVSLAGCGTTPAIWARAVSARFDKGRGLALGLMLLGSGLAAFLAPALLGPIFATSGWRSAALVMAATILVVGLPVGRLMPRREKGAASDLPAEAPRREKGHFEANRQTLTLILVAVLLGFFVAGLIVHLVPMVVDRGMPAAEAAKVAANIGLAVIFARVVVGYLFDRFHAPFVAALFLVSPVVAALLLAWGGPVVIAALMLGLAAGAEVDMLAYFTGRYARIGNYGATYGVVLGLFSFGAAFGPAAFGWSVDLTGDYQFALLSSAAALVLVVVLIATLGPYRVAAED</sequence>